<dbReference type="Proteomes" id="UP000540506">
    <property type="component" value="Unassembled WGS sequence"/>
</dbReference>
<dbReference type="EMBL" id="JACHJV010000001">
    <property type="protein sequence ID" value="MBB4926224.1"/>
    <property type="molecule type" value="Genomic_DNA"/>
</dbReference>
<name>A0A7W7R6N5_KITKI</name>
<organism evidence="1 2">
    <name type="scientific">Kitasatospora kifunensis</name>
    <name type="common">Streptomyces kifunensis</name>
    <dbReference type="NCBI Taxonomy" id="58351"/>
    <lineage>
        <taxon>Bacteria</taxon>
        <taxon>Bacillati</taxon>
        <taxon>Actinomycetota</taxon>
        <taxon>Actinomycetes</taxon>
        <taxon>Kitasatosporales</taxon>
        <taxon>Streptomycetaceae</taxon>
        <taxon>Kitasatospora</taxon>
    </lineage>
</organism>
<protein>
    <submittedName>
        <fullName evidence="1">Uncharacterized protein</fullName>
    </submittedName>
</protein>
<dbReference type="AlphaFoldDB" id="A0A7W7R6N5"/>
<evidence type="ECO:0000313" key="1">
    <source>
        <dbReference type="EMBL" id="MBB4926224.1"/>
    </source>
</evidence>
<sequence length="35" mass="3879">MSSLFADLTGWEIAQLLPAQIVTHHHSLVYTLKAS</sequence>
<gene>
    <name evidence="1" type="ORF">FHR34_005217</name>
</gene>
<keyword evidence="2" id="KW-1185">Reference proteome</keyword>
<proteinExistence type="predicted"/>
<accession>A0A7W7R6N5</accession>
<comment type="caution">
    <text evidence="1">The sequence shown here is derived from an EMBL/GenBank/DDBJ whole genome shotgun (WGS) entry which is preliminary data.</text>
</comment>
<evidence type="ECO:0000313" key="2">
    <source>
        <dbReference type="Proteomes" id="UP000540506"/>
    </source>
</evidence>
<reference evidence="1 2" key="1">
    <citation type="submission" date="2020-08" db="EMBL/GenBank/DDBJ databases">
        <title>Sequencing the genomes of 1000 actinobacteria strains.</title>
        <authorList>
            <person name="Klenk H.-P."/>
        </authorList>
    </citation>
    <scope>NUCLEOTIDE SEQUENCE [LARGE SCALE GENOMIC DNA]</scope>
    <source>
        <strain evidence="1 2">DSM 41654</strain>
    </source>
</reference>